<dbReference type="Pfam" id="PF01590">
    <property type="entry name" value="GAF"/>
    <property type="match status" value="1"/>
</dbReference>
<dbReference type="InterPro" id="IPR002197">
    <property type="entry name" value="HTH_Fis"/>
</dbReference>
<name>A0A7S7NXH6_PALFE</name>
<keyword evidence="3" id="KW-0805">Transcription regulation</keyword>
<keyword evidence="4" id="KW-0238">DNA-binding</keyword>
<dbReference type="AlphaFoldDB" id="A0A7S7NXH6"/>
<dbReference type="SMART" id="SM00382">
    <property type="entry name" value="AAA"/>
    <property type="match status" value="1"/>
</dbReference>
<dbReference type="RefSeq" id="WP_194453233.1">
    <property type="nucleotide sequence ID" value="NZ_CP063849.1"/>
</dbReference>
<dbReference type="PROSITE" id="PS50045">
    <property type="entry name" value="SIGMA54_INTERACT_4"/>
    <property type="match status" value="1"/>
</dbReference>
<gene>
    <name evidence="8" type="ORF">IRI77_17020</name>
</gene>
<organism evidence="8 9">
    <name type="scientific">Paludibaculum fermentans</name>
    <dbReference type="NCBI Taxonomy" id="1473598"/>
    <lineage>
        <taxon>Bacteria</taxon>
        <taxon>Pseudomonadati</taxon>
        <taxon>Acidobacteriota</taxon>
        <taxon>Terriglobia</taxon>
        <taxon>Bryobacterales</taxon>
        <taxon>Bryobacteraceae</taxon>
        <taxon>Paludibaculum</taxon>
    </lineage>
</organism>
<evidence type="ECO:0000313" key="9">
    <source>
        <dbReference type="Proteomes" id="UP000593892"/>
    </source>
</evidence>
<dbReference type="EMBL" id="CP063849">
    <property type="protein sequence ID" value="QOY91579.1"/>
    <property type="molecule type" value="Genomic_DNA"/>
</dbReference>
<evidence type="ECO:0000256" key="5">
    <source>
        <dbReference type="ARBA" id="ARBA00023163"/>
    </source>
</evidence>
<dbReference type="Gene3D" id="3.40.50.300">
    <property type="entry name" value="P-loop containing nucleotide triphosphate hydrolases"/>
    <property type="match status" value="1"/>
</dbReference>
<feature type="coiled-coil region" evidence="6">
    <location>
        <begin position="393"/>
        <end position="448"/>
    </location>
</feature>
<dbReference type="SUPFAM" id="SSF52540">
    <property type="entry name" value="P-loop containing nucleoside triphosphate hydrolases"/>
    <property type="match status" value="1"/>
</dbReference>
<dbReference type="Gene3D" id="1.10.8.60">
    <property type="match status" value="1"/>
</dbReference>
<protein>
    <submittedName>
        <fullName evidence="8">Sigma-54-dependent Fis family transcriptional regulator</fullName>
    </submittedName>
</protein>
<keyword evidence="6" id="KW-0175">Coiled coil</keyword>
<dbReference type="InterPro" id="IPR027417">
    <property type="entry name" value="P-loop_NTPase"/>
</dbReference>
<evidence type="ECO:0000313" key="8">
    <source>
        <dbReference type="EMBL" id="QOY91579.1"/>
    </source>
</evidence>
<dbReference type="Gene3D" id="1.10.10.60">
    <property type="entry name" value="Homeodomain-like"/>
    <property type="match status" value="1"/>
</dbReference>
<feature type="domain" description="Sigma-54 factor interaction" evidence="7">
    <location>
        <begin position="177"/>
        <end position="405"/>
    </location>
</feature>
<evidence type="ECO:0000256" key="6">
    <source>
        <dbReference type="SAM" id="Coils"/>
    </source>
</evidence>
<dbReference type="Gene3D" id="3.30.450.40">
    <property type="match status" value="1"/>
</dbReference>
<keyword evidence="9" id="KW-1185">Reference proteome</keyword>
<reference evidence="8 9" key="1">
    <citation type="submission" date="2020-10" db="EMBL/GenBank/DDBJ databases">
        <title>Complete genome sequence of Paludibaculum fermentans P105T, a facultatively anaerobic acidobacterium capable of dissimilatory Fe(III) reduction.</title>
        <authorList>
            <person name="Dedysh S.N."/>
            <person name="Beletsky A.V."/>
            <person name="Kulichevskaya I.S."/>
            <person name="Mardanov A.V."/>
            <person name="Ravin N.V."/>
        </authorList>
    </citation>
    <scope>NUCLEOTIDE SEQUENCE [LARGE SCALE GENOMIC DNA]</scope>
    <source>
        <strain evidence="8 9">P105</strain>
    </source>
</reference>
<dbReference type="PROSITE" id="PS00688">
    <property type="entry name" value="SIGMA54_INTERACT_3"/>
    <property type="match status" value="1"/>
</dbReference>
<dbReference type="InterPro" id="IPR009057">
    <property type="entry name" value="Homeodomain-like_sf"/>
</dbReference>
<keyword evidence="5" id="KW-0804">Transcription</keyword>
<dbReference type="Pfam" id="PF00158">
    <property type="entry name" value="Sigma54_activat"/>
    <property type="match status" value="1"/>
</dbReference>
<dbReference type="GO" id="GO:0006355">
    <property type="term" value="P:regulation of DNA-templated transcription"/>
    <property type="evidence" value="ECO:0007669"/>
    <property type="project" value="InterPro"/>
</dbReference>
<sequence>MNSERDLHQLLDLVAEEGARLLGAERASIFLLSEDGRELTSKVALGSTEMIRLDSKQGIAGTVVSTCEEICVDDAYGDTRFYQGVDERSGYRTKNMLAVPLTDLDGRAIGAFEILNKREGIFDEEDKQITRALAASAAIAIQTAKFIAELQRHRVRLEDENRNLLRELGGKLPGKTILGSHPKIEELRRMIERVADAEVTVLITGESGTGKDLIARSLHFASPRAARPFVALNCAALPETLVETELFGVEKGVATGVDRRAGKFESAHGGTLFLDEIGDLSLAAQAKILRVLQERMVERIGGRTPIPVDVRVIAATNKDLAEAIQKNLFREDLFYRLNVIHLRTTPLRQMSADIPALAAMLLQRIAEEMRRPVLGLSRAALGALAGYRWPGNIRQLENELRRAMVVARGAMIEPEDFSEALQGSPDTAAAEQAAGRGLQEEIEDLERRRIQEAMARHGQNQQKTARALGLSRQGLINKLKRYGIKATAAEEEQGGQSG</sequence>
<dbReference type="InterPro" id="IPR003018">
    <property type="entry name" value="GAF"/>
</dbReference>
<dbReference type="GO" id="GO:0043565">
    <property type="term" value="F:sequence-specific DNA binding"/>
    <property type="evidence" value="ECO:0007669"/>
    <property type="project" value="InterPro"/>
</dbReference>
<dbReference type="Pfam" id="PF02954">
    <property type="entry name" value="HTH_8"/>
    <property type="match status" value="1"/>
</dbReference>
<dbReference type="InterPro" id="IPR002078">
    <property type="entry name" value="Sigma_54_int"/>
</dbReference>
<keyword evidence="1" id="KW-0547">Nucleotide-binding</keyword>
<dbReference type="SMART" id="SM00065">
    <property type="entry name" value="GAF"/>
    <property type="match status" value="1"/>
</dbReference>
<dbReference type="PRINTS" id="PR01590">
    <property type="entry name" value="HTHFIS"/>
</dbReference>
<evidence type="ECO:0000259" key="7">
    <source>
        <dbReference type="PROSITE" id="PS50045"/>
    </source>
</evidence>
<dbReference type="InterPro" id="IPR058031">
    <property type="entry name" value="AAA_lid_NorR"/>
</dbReference>
<dbReference type="PANTHER" id="PTHR32071">
    <property type="entry name" value="TRANSCRIPTIONAL REGULATORY PROTEIN"/>
    <property type="match status" value="1"/>
</dbReference>
<keyword evidence="2" id="KW-0067">ATP-binding</keyword>
<dbReference type="InterPro" id="IPR025662">
    <property type="entry name" value="Sigma_54_int_dom_ATP-bd_1"/>
</dbReference>
<dbReference type="InterPro" id="IPR025943">
    <property type="entry name" value="Sigma_54_int_dom_ATP-bd_2"/>
</dbReference>
<evidence type="ECO:0000256" key="2">
    <source>
        <dbReference type="ARBA" id="ARBA00022840"/>
    </source>
</evidence>
<evidence type="ECO:0000256" key="1">
    <source>
        <dbReference type="ARBA" id="ARBA00022741"/>
    </source>
</evidence>
<dbReference type="Proteomes" id="UP000593892">
    <property type="component" value="Chromosome"/>
</dbReference>
<accession>A0A7S7NXH6</accession>
<dbReference type="InterPro" id="IPR025944">
    <property type="entry name" value="Sigma_54_int_dom_CS"/>
</dbReference>
<dbReference type="PROSITE" id="PS00675">
    <property type="entry name" value="SIGMA54_INTERACT_1"/>
    <property type="match status" value="1"/>
</dbReference>
<dbReference type="SUPFAM" id="SSF55781">
    <property type="entry name" value="GAF domain-like"/>
    <property type="match status" value="1"/>
</dbReference>
<dbReference type="SUPFAM" id="SSF46689">
    <property type="entry name" value="Homeodomain-like"/>
    <property type="match status" value="1"/>
</dbReference>
<dbReference type="Pfam" id="PF25601">
    <property type="entry name" value="AAA_lid_14"/>
    <property type="match status" value="1"/>
</dbReference>
<evidence type="ECO:0000256" key="4">
    <source>
        <dbReference type="ARBA" id="ARBA00023125"/>
    </source>
</evidence>
<evidence type="ECO:0000256" key="3">
    <source>
        <dbReference type="ARBA" id="ARBA00023015"/>
    </source>
</evidence>
<dbReference type="InterPro" id="IPR029016">
    <property type="entry name" value="GAF-like_dom_sf"/>
</dbReference>
<dbReference type="KEGG" id="pfer:IRI77_17020"/>
<proteinExistence type="predicted"/>
<dbReference type="PROSITE" id="PS00676">
    <property type="entry name" value="SIGMA54_INTERACT_2"/>
    <property type="match status" value="1"/>
</dbReference>
<dbReference type="GO" id="GO:0005524">
    <property type="term" value="F:ATP binding"/>
    <property type="evidence" value="ECO:0007669"/>
    <property type="project" value="UniProtKB-KW"/>
</dbReference>
<dbReference type="InterPro" id="IPR003593">
    <property type="entry name" value="AAA+_ATPase"/>
</dbReference>
<dbReference type="CDD" id="cd00009">
    <property type="entry name" value="AAA"/>
    <property type="match status" value="1"/>
</dbReference>
<dbReference type="FunFam" id="3.40.50.300:FF:000006">
    <property type="entry name" value="DNA-binding transcriptional regulator NtrC"/>
    <property type="match status" value="1"/>
</dbReference>